<name>A0A1H2BN43_9BRAD</name>
<protein>
    <submittedName>
        <fullName evidence="2">Acetyltransferase (GNAT) domain-containing protein</fullName>
    </submittedName>
</protein>
<dbReference type="RefSeq" id="WP_146690798.1">
    <property type="nucleotide sequence ID" value="NZ_LT629750.1"/>
</dbReference>
<feature type="domain" description="BioF2-like acetyltransferase" evidence="1">
    <location>
        <begin position="157"/>
        <end position="293"/>
    </location>
</feature>
<dbReference type="AlphaFoldDB" id="A0A1H2BN43"/>
<organism evidence="2 3">
    <name type="scientific">Bradyrhizobium canariense</name>
    <dbReference type="NCBI Taxonomy" id="255045"/>
    <lineage>
        <taxon>Bacteria</taxon>
        <taxon>Pseudomonadati</taxon>
        <taxon>Pseudomonadota</taxon>
        <taxon>Alphaproteobacteria</taxon>
        <taxon>Hyphomicrobiales</taxon>
        <taxon>Nitrobacteraceae</taxon>
        <taxon>Bradyrhizobium</taxon>
    </lineage>
</organism>
<evidence type="ECO:0000313" key="3">
    <source>
        <dbReference type="Proteomes" id="UP000243904"/>
    </source>
</evidence>
<reference evidence="3" key="1">
    <citation type="submission" date="2016-10" db="EMBL/GenBank/DDBJ databases">
        <authorList>
            <person name="Varghese N."/>
            <person name="Submissions S."/>
        </authorList>
    </citation>
    <scope>NUCLEOTIDE SEQUENCE [LARGE SCALE GENOMIC DNA]</scope>
    <source>
        <strain evidence="3">GAS369</strain>
    </source>
</reference>
<dbReference type="EMBL" id="LT629750">
    <property type="protein sequence ID" value="SDT59651.1"/>
    <property type="molecule type" value="Genomic_DNA"/>
</dbReference>
<dbReference type="GO" id="GO:0016740">
    <property type="term" value="F:transferase activity"/>
    <property type="evidence" value="ECO:0007669"/>
    <property type="project" value="UniProtKB-KW"/>
</dbReference>
<dbReference type="PANTHER" id="PTHR36174">
    <property type="entry name" value="LIPID II:GLYCINE GLYCYLTRANSFERASE"/>
    <property type="match status" value="1"/>
</dbReference>
<sequence length="328" mass="37638">MTPEIVNIRTAADSEWDTIWSECRHATFFHSREWAEIWHKYTDGKFRPDGRLVVFDDGREALLPLSLERQCKNLVSIFHSSPAGTAGGWISRDELSPGHAQALIKYLRSLSGLYWRLNPHDPNAENIQSIFNEPADTFLIELDGSRDNLLRSWARGARDAVNQARRANVRIRRGASVSDWRAYFEVYEDSLRRWGEKATSRYTFELFELLRASDSGHVHLWLAEHDDRVIAGAVNFVSREIVIGWHLSVLEATFKFRPVNLLLFESIAEYSEQGFRWFDLGTSGGHENVSDFKRRLGSVSTPAPLFTHRSRVTRAVLKAQRLKVKLLG</sequence>
<gene>
    <name evidence="2" type="ORF">SAMN05444158_7364</name>
</gene>
<dbReference type="InterPro" id="IPR050644">
    <property type="entry name" value="PG_Glycine_Bridge_Synth"/>
</dbReference>
<keyword evidence="3" id="KW-1185">Reference proteome</keyword>
<dbReference type="Gene3D" id="3.40.630.30">
    <property type="match status" value="1"/>
</dbReference>
<proteinExistence type="predicted"/>
<dbReference type="Proteomes" id="UP000243904">
    <property type="component" value="Chromosome I"/>
</dbReference>
<dbReference type="InterPro" id="IPR016181">
    <property type="entry name" value="Acyl_CoA_acyltransferase"/>
</dbReference>
<dbReference type="Pfam" id="PF13480">
    <property type="entry name" value="Acetyltransf_6"/>
    <property type="match status" value="1"/>
</dbReference>
<dbReference type="SUPFAM" id="SSF55729">
    <property type="entry name" value="Acyl-CoA N-acyltransferases (Nat)"/>
    <property type="match status" value="1"/>
</dbReference>
<evidence type="ECO:0000313" key="2">
    <source>
        <dbReference type="EMBL" id="SDT59651.1"/>
    </source>
</evidence>
<evidence type="ECO:0000259" key="1">
    <source>
        <dbReference type="Pfam" id="PF13480"/>
    </source>
</evidence>
<keyword evidence="2" id="KW-0808">Transferase</keyword>
<accession>A0A1H2BN43</accession>
<dbReference type="InterPro" id="IPR038740">
    <property type="entry name" value="BioF2-like_GNAT_dom"/>
</dbReference>
<dbReference type="PANTHER" id="PTHR36174:SF1">
    <property type="entry name" value="LIPID II:GLYCINE GLYCYLTRANSFERASE"/>
    <property type="match status" value="1"/>
</dbReference>